<evidence type="ECO:0000313" key="13">
    <source>
        <dbReference type="Proteomes" id="UP000746503"/>
    </source>
</evidence>
<evidence type="ECO:0000256" key="3">
    <source>
        <dbReference type="ARBA" id="ARBA00022475"/>
    </source>
</evidence>
<dbReference type="NCBIfam" id="TIGR01188">
    <property type="entry name" value="drrA"/>
    <property type="match status" value="1"/>
</dbReference>
<keyword evidence="8" id="KW-0046">Antibiotic resistance</keyword>
<dbReference type="SUPFAM" id="SSF52540">
    <property type="entry name" value="P-loop containing nucleoside triphosphate hydrolases"/>
    <property type="match status" value="1"/>
</dbReference>
<evidence type="ECO:0000256" key="8">
    <source>
        <dbReference type="ARBA" id="ARBA00023251"/>
    </source>
</evidence>
<evidence type="ECO:0000256" key="7">
    <source>
        <dbReference type="ARBA" id="ARBA00023136"/>
    </source>
</evidence>
<organism evidence="12 13">
    <name type="scientific">Streptomyces spiramenti</name>
    <dbReference type="NCBI Taxonomy" id="2720606"/>
    <lineage>
        <taxon>Bacteria</taxon>
        <taxon>Bacillati</taxon>
        <taxon>Actinomycetota</taxon>
        <taxon>Actinomycetes</taxon>
        <taxon>Kitasatosporales</taxon>
        <taxon>Streptomycetaceae</taxon>
        <taxon>Streptomyces</taxon>
    </lineage>
</organism>
<comment type="subcellular location">
    <subcellularLocation>
        <location evidence="1">Cell membrane</location>
        <topology evidence="1">Peripheral membrane protein</topology>
    </subcellularLocation>
</comment>
<feature type="region of interest" description="Disordered" evidence="10">
    <location>
        <begin position="1"/>
        <end position="24"/>
    </location>
</feature>
<dbReference type="SMART" id="SM00382">
    <property type="entry name" value="AAA"/>
    <property type="match status" value="1"/>
</dbReference>
<comment type="similarity">
    <text evidence="9">Belongs to the ABC transporter superfamily. Drug exporter-1 (DrugE1) (TC 3.A.1.105) family.</text>
</comment>
<keyword evidence="3" id="KW-1003">Cell membrane</keyword>
<evidence type="ECO:0000259" key="11">
    <source>
        <dbReference type="PROSITE" id="PS50893"/>
    </source>
</evidence>
<name>A0ABX1AL09_9ACTN</name>
<dbReference type="GO" id="GO:0005524">
    <property type="term" value="F:ATP binding"/>
    <property type="evidence" value="ECO:0007669"/>
    <property type="project" value="UniProtKB-KW"/>
</dbReference>
<keyword evidence="13" id="KW-1185">Reference proteome</keyword>
<evidence type="ECO:0000256" key="2">
    <source>
        <dbReference type="ARBA" id="ARBA00022448"/>
    </source>
</evidence>
<evidence type="ECO:0000256" key="10">
    <source>
        <dbReference type="SAM" id="MobiDB-lite"/>
    </source>
</evidence>
<dbReference type="PANTHER" id="PTHR42711">
    <property type="entry name" value="ABC TRANSPORTER ATP-BINDING PROTEIN"/>
    <property type="match status" value="1"/>
</dbReference>
<dbReference type="PANTHER" id="PTHR42711:SF19">
    <property type="entry name" value="DOXORUBICIN RESISTANCE ATP-BINDING PROTEIN DRRA"/>
    <property type="match status" value="1"/>
</dbReference>
<keyword evidence="7" id="KW-0472">Membrane</keyword>
<proteinExistence type="inferred from homology"/>
<dbReference type="InterPro" id="IPR027417">
    <property type="entry name" value="P-loop_NTPase"/>
</dbReference>
<feature type="compositionally biased region" description="Basic residues" evidence="10">
    <location>
        <begin position="393"/>
        <end position="403"/>
    </location>
</feature>
<dbReference type="PROSITE" id="PS50893">
    <property type="entry name" value="ABC_TRANSPORTER_2"/>
    <property type="match status" value="1"/>
</dbReference>
<gene>
    <name evidence="12" type="ORF">HCJ92_11730</name>
</gene>
<sequence>MAPPPDPRHRTRRKGRTPVPDQSHAITAEGLTRSFGDRRALDGVDLAVPTGTVLGLLGPNGAGKTTTVRVLATLLLPDGGTARVAGHDVVREPDAVRRRIGLSGQYAAVDEKLTGRENLYLVARLYGMRRAEARRRAGELLVRFRLEEFADRPSGSFSGGTRRRLDLAGALVARPPVVVLDEPTTGLDPRGRADTWDSVRELVAEGTTVLLTTQYLEEADQLADAVCVIDRGRVVARGTASELKARVGGERLSVVVPDAAHRVAAHAVLSALGPHTPEAGERGLVSVATDDGPAALEQALPRLRAAGVALGEVTLAPPTLDDAFLALTGRTGTAAAGTAGDGAPAQDDPAGGDAPPGAPEPVTPPTASGTAPRHAAPVGTPPPVPTGPPGPARHAHRPRRSRTVGRGTGDRR</sequence>
<evidence type="ECO:0000256" key="4">
    <source>
        <dbReference type="ARBA" id="ARBA00022741"/>
    </source>
</evidence>
<evidence type="ECO:0000256" key="5">
    <source>
        <dbReference type="ARBA" id="ARBA00022840"/>
    </source>
</evidence>
<evidence type="ECO:0000256" key="6">
    <source>
        <dbReference type="ARBA" id="ARBA00022967"/>
    </source>
</evidence>
<dbReference type="Pfam" id="PF00005">
    <property type="entry name" value="ABC_tran"/>
    <property type="match status" value="1"/>
</dbReference>
<reference evidence="12 13" key="1">
    <citation type="submission" date="2020-03" db="EMBL/GenBank/DDBJ databases">
        <title>Draft genome of Streptomyces sp. ventii, isolated from the Axial Seamount in the Pacific Ocean, and resequencing of the two type strains Streptomyces lonarensis strain NCL 716 and Streptomyces bohaiensis strain 11A07.</title>
        <authorList>
            <person name="Loughran R.M."/>
            <person name="Pfannmuller K.M."/>
            <person name="Wasson B.J."/>
            <person name="Deadmond M.C."/>
            <person name="Paddock B.E."/>
            <person name="Koyack M.J."/>
            <person name="Gallegos D.A."/>
            <person name="Mitchell E.A."/>
            <person name="Ushijima B."/>
            <person name="Saw J.H."/>
            <person name="Mcphail K.L."/>
            <person name="Videau P."/>
        </authorList>
    </citation>
    <scope>NUCLEOTIDE SEQUENCE [LARGE SCALE GENOMIC DNA]</scope>
    <source>
        <strain evidence="13">5675061</strain>
    </source>
</reference>
<dbReference type="Proteomes" id="UP000746503">
    <property type="component" value="Unassembled WGS sequence"/>
</dbReference>
<evidence type="ECO:0000313" key="12">
    <source>
        <dbReference type="EMBL" id="NJP66940.1"/>
    </source>
</evidence>
<keyword evidence="6" id="KW-1278">Translocase</keyword>
<keyword evidence="4" id="KW-0547">Nucleotide-binding</keyword>
<keyword evidence="2" id="KW-0813">Transport</keyword>
<dbReference type="InterPro" id="IPR003593">
    <property type="entry name" value="AAA+_ATPase"/>
</dbReference>
<feature type="domain" description="ABC transporter" evidence="11">
    <location>
        <begin position="26"/>
        <end position="256"/>
    </location>
</feature>
<keyword evidence="5 12" id="KW-0067">ATP-binding</keyword>
<dbReference type="InterPro" id="IPR005894">
    <property type="entry name" value="DrrA"/>
</dbReference>
<dbReference type="Gene3D" id="3.40.50.300">
    <property type="entry name" value="P-loop containing nucleotide triphosphate hydrolases"/>
    <property type="match status" value="1"/>
</dbReference>
<feature type="compositionally biased region" description="Pro residues" evidence="10">
    <location>
        <begin position="379"/>
        <end position="391"/>
    </location>
</feature>
<feature type="region of interest" description="Disordered" evidence="10">
    <location>
        <begin position="334"/>
        <end position="412"/>
    </location>
</feature>
<evidence type="ECO:0000256" key="9">
    <source>
        <dbReference type="ARBA" id="ARBA00049985"/>
    </source>
</evidence>
<dbReference type="InterPro" id="IPR050763">
    <property type="entry name" value="ABC_transporter_ATP-binding"/>
</dbReference>
<dbReference type="EMBL" id="JAAVJB010000077">
    <property type="protein sequence ID" value="NJP66940.1"/>
    <property type="molecule type" value="Genomic_DNA"/>
</dbReference>
<feature type="compositionally biased region" description="Low complexity" evidence="10">
    <location>
        <begin position="334"/>
        <end position="355"/>
    </location>
</feature>
<accession>A0ABX1AL09</accession>
<dbReference type="InterPro" id="IPR003439">
    <property type="entry name" value="ABC_transporter-like_ATP-bd"/>
</dbReference>
<protein>
    <submittedName>
        <fullName evidence="12">ATP-binding cassette domain-containing protein</fullName>
    </submittedName>
</protein>
<evidence type="ECO:0000256" key="1">
    <source>
        <dbReference type="ARBA" id="ARBA00004202"/>
    </source>
</evidence>
<comment type="caution">
    <text evidence="12">The sequence shown here is derived from an EMBL/GenBank/DDBJ whole genome shotgun (WGS) entry which is preliminary data.</text>
</comment>